<dbReference type="NCBIfam" id="TIGR00461">
    <property type="entry name" value="gcvP"/>
    <property type="match status" value="1"/>
</dbReference>
<comment type="caution">
    <text evidence="12">The sequence shown here is derived from an EMBL/GenBank/DDBJ whole genome shotgun (WGS) entry which is preliminary data.</text>
</comment>
<protein>
    <recommendedName>
        <fullName evidence="5">glycine dehydrogenase (aminomethyl-transferring)</fullName>
        <ecNumber evidence="5">1.4.4.2</ecNumber>
    </recommendedName>
</protein>
<evidence type="ECO:0000256" key="7">
    <source>
        <dbReference type="ARBA" id="ARBA00023002"/>
    </source>
</evidence>
<dbReference type="Pfam" id="PF21478">
    <property type="entry name" value="GcvP2_C"/>
    <property type="match status" value="1"/>
</dbReference>
<dbReference type="GO" id="GO:0016594">
    <property type="term" value="F:glycine binding"/>
    <property type="evidence" value="ECO:0007669"/>
    <property type="project" value="TreeGrafter"/>
</dbReference>
<dbReference type="InterPro" id="IPR015421">
    <property type="entry name" value="PyrdxlP-dep_Trfase_major"/>
</dbReference>
<dbReference type="InterPro" id="IPR049315">
    <property type="entry name" value="GDC-P_N"/>
</dbReference>
<evidence type="ECO:0000256" key="6">
    <source>
        <dbReference type="ARBA" id="ARBA00022898"/>
    </source>
</evidence>
<dbReference type="GO" id="GO:0019464">
    <property type="term" value="P:glycine decarboxylation via glycine cleavage system"/>
    <property type="evidence" value="ECO:0007669"/>
    <property type="project" value="TreeGrafter"/>
</dbReference>
<dbReference type="AlphaFoldDB" id="A0A930UHD9"/>
<keyword evidence="7 12" id="KW-0560">Oxidoreductase</keyword>
<dbReference type="InterPro" id="IPR020581">
    <property type="entry name" value="GDC_P"/>
</dbReference>
<comment type="subunit">
    <text evidence="4">The glycine cleavage system is composed of four proteins: P, T, L and H.</text>
</comment>
<evidence type="ECO:0000313" key="12">
    <source>
        <dbReference type="EMBL" id="MBF2735156.1"/>
    </source>
</evidence>
<proteinExistence type="inferred from homology"/>
<dbReference type="EC" id="1.4.4.2" evidence="5"/>
<organism evidence="12 13">
    <name type="scientific">Candidatus Amphirhobacter heronislandensis</name>
    <dbReference type="NCBI Taxonomy" id="1732024"/>
    <lineage>
        <taxon>Bacteria</taxon>
        <taxon>Pseudomonadati</taxon>
        <taxon>Pseudomonadota</taxon>
        <taxon>Gammaproteobacteria</taxon>
        <taxon>Candidatus Tethybacterales</taxon>
        <taxon>Candidatus Tethybacteraceae</taxon>
        <taxon>Candidatus Amphirhobacter</taxon>
    </lineage>
</organism>
<feature type="modified residue" description="N6-(pyridoxal phosphate)lysine" evidence="9">
    <location>
        <position position="703"/>
    </location>
</feature>
<dbReference type="GO" id="GO:0005829">
    <property type="term" value="C:cytosol"/>
    <property type="evidence" value="ECO:0007669"/>
    <property type="project" value="TreeGrafter"/>
</dbReference>
<accession>A0A930UHD9</accession>
<dbReference type="Gene3D" id="3.90.1150.10">
    <property type="entry name" value="Aspartate Aminotransferase, domain 1"/>
    <property type="match status" value="2"/>
</dbReference>
<evidence type="ECO:0000256" key="3">
    <source>
        <dbReference type="ARBA" id="ARBA00010756"/>
    </source>
</evidence>
<feature type="domain" description="Glycine cleavage system P-protein N-terminal" evidence="10">
    <location>
        <begin position="9"/>
        <end position="442"/>
    </location>
</feature>
<dbReference type="Gene3D" id="3.40.640.10">
    <property type="entry name" value="Type I PLP-dependent aspartate aminotransferase-like (Major domain)"/>
    <property type="match status" value="2"/>
</dbReference>
<dbReference type="Proteomes" id="UP000604381">
    <property type="component" value="Unassembled WGS sequence"/>
</dbReference>
<dbReference type="SUPFAM" id="SSF53383">
    <property type="entry name" value="PLP-dependent transferases"/>
    <property type="match status" value="2"/>
</dbReference>
<keyword evidence="6 9" id="KW-0663">Pyridoxal phosphate</keyword>
<dbReference type="GO" id="GO:0005960">
    <property type="term" value="C:glycine cleavage complex"/>
    <property type="evidence" value="ECO:0007669"/>
    <property type="project" value="TreeGrafter"/>
</dbReference>
<dbReference type="FunFam" id="3.40.640.10:FF:000224">
    <property type="entry name" value="Probable glycine dehydrogenase (decarboxylating) subunit 2"/>
    <property type="match status" value="1"/>
</dbReference>
<gene>
    <name evidence="12" type="primary">gcvP</name>
    <name evidence="12" type="ORF">ISN26_03590</name>
</gene>
<dbReference type="GO" id="GO:0004375">
    <property type="term" value="F:glycine dehydrogenase (decarboxylating) activity"/>
    <property type="evidence" value="ECO:0007669"/>
    <property type="project" value="UniProtKB-EC"/>
</dbReference>
<evidence type="ECO:0000256" key="5">
    <source>
        <dbReference type="ARBA" id="ARBA00012134"/>
    </source>
</evidence>
<dbReference type="InterPro" id="IPR003437">
    <property type="entry name" value="GcvP"/>
</dbReference>
<comment type="cofactor">
    <cofactor evidence="1 9">
        <name>pyridoxal 5'-phosphate</name>
        <dbReference type="ChEBI" id="CHEBI:597326"/>
    </cofactor>
</comment>
<evidence type="ECO:0000259" key="10">
    <source>
        <dbReference type="Pfam" id="PF02347"/>
    </source>
</evidence>
<evidence type="ECO:0000256" key="8">
    <source>
        <dbReference type="ARBA" id="ARBA00049026"/>
    </source>
</evidence>
<feature type="domain" description="Glycine cleavage system P-protein N-terminal" evidence="10">
    <location>
        <begin position="458"/>
        <end position="731"/>
    </location>
</feature>
<dbReference type="InterPro" id="IPR049316">
    <property type="entry name" value="GDC-P_C"/>
</dbReference>
<feature type="domain" description="Glycine dehydrogenase C-terminal" evidence="11">
    <location>
        <begin position="774"/>
        <end position="895"/>
    </location>
</feature>
<evidence type="ECO:0000256" key="1">
    <source>
        <dbReference type="ARBA" id="ARBA00001933"/>
    </source>
</evidence>
<evidence type="ECO:0000256" key="9">
    <source>
        <dbReference type="PIRSR" id="PIRSR603437-50"/>
    </source>
</evidence>
<evidence type="ECO:0000313" key="13">
    <source>
        <dbReference type="Proteomes" id="UP000604381"/>
    </source>
</evidence>
<evidence type="ECO:0000256" key="4">
    <source>
        <dbReference type="ARBA" id="ARBA00011690"/>
    </source>
</evidence>
<dbReference type="PANTHER" id="PTHR11773">
    <property type="entry name" value="GLYCINE DEHYDROGENASE, DECARBOXYLATING"/>
    <property type="match status" value="1"/>
</dbReference>
<evidence type="ECO:0000259" key="11">
    <source>
        <dbReference type="Pfam" id="PF21478"/>
    </source>
</evidence>
<sequence length="952" mass="100628">MPERTRYRDRHIGPDAAELARMLAKVGGGASLEEFIAKAVPAAIRAAAPPALPPLAGAPEGAGALGEERARAELERFAARNGAHRPMLGLGFYASVMPAAVRRLMLENPAWYSAYTPYQSEISQGRLALLLAFQTMIADLCGLDMANASLLDEASAGAEAMMLLRRTCKDDGRRVFLVDADSHPQNIDVLRTRAAPCGVEIRLCAAAEDFAAGAADAFGAYFSYPGSSGRLADWRETVARLREDGVPAVMCADPLALLLLVPPGELGAAVAVGSAQRFGLPLGAGGPHAGFIAFEAGYARQAPGRIVGVSKDRQGRMAFRLALQTREQHIRRDRATSNICTAQALPAMLAAAYAIHHGADGLRAIAARVHLHAAGLATALRAGGKCQLRHEEFFDTVSFEHPDAAGAVAAAAAAGYDIRVAGEVVSISCDETTTEADLEKIAAACGGEWQGLPATADLPAALRRAKPALPHRVFSQNASEHAFMRLLRRLAHKDIALDRSMIPLGSCTMKLNAAAAMEPLSDARWNGQHPFAPAERLRGMNELSDDLGAMLLSVTGFDAVSFQPNAGSQGEYAGLLAIRGWHRERGDEERRVCLVPASAHGTNPASAVMAGMEVVSLESDAEGGVDLDDLRAKAAAAGGRLAALMLTYPSTCGIYNDSLAEACRIVHEAGGQVYMDGANLNALVGVALPGELGPDVMHINLHKTFCIPHGGGGPGAGPIVCKKHLAPHLPGHPGAPEGGRRDGAVSAAPLGSGMLLAVSWAYMRMMGAAGLRAATGTAVLAANYMAKVLGERYGMAYASSSGWCAHEFVLDLREFKKSAGVTVEMVAKRLIDMGFHAPTVSFPRPDTLMIEPAESESLAEIDRFCEALLRIRAEIEKVAAGAWPQDDNPLANAPHPAADLLEGWEGRPYSAAEAAYPLPWLKEDKYWPPVGFVDQVFGDRNLRCALAPDEEI</sequence>
<comment type="catalytic activity">
    <reaction evidence="8">
        <text>N(6)-[(R)-lipoyl]-L-lysyl-[glycine-cleavage complex H protein] + glycine + H(+) = N(6)-[(R)-S(8)-aminomethyldihydrolipoyl]-L-lysyl-[glycine-cleavage complex H protein] + CO2</text>
        <dbReference type="Rhea" id="RHEA:24304"/>
        <dbReference type="Rhea" id="RHEA-COMP:10494"/>
        <dbReference type="Rhea" id="RHEA-COMP:10495"/>
        <dbReference type="ChEBI" id="CHEBI:15378"/>
        <dbReference type="ChEBI" id="CHEBI:16526"/>
        <dbReference type="ChEBI" id="CHEBI:57305"/>
        <dbReference type="ChEBI" id="CHEBI:83099"/>
        <dbReference type="ChEBI" id="CHEBI:83143"/>
        <dbReference type="EC" id="1.4.4.2"/>
    </reaction>
</comment>
<comment type="function">
    <text evidence="2">The glycine cleavage system catalyzes the degradation of glycine. The P protein binds the alpha-amino group of glycine through its pyridoxal phosphate cofactor; CO(2) is released and the remaining methylamine moiety is then transferred to the lipoamide cofactor of the H protein.</text>
</comment>
<keyword evidence="13" id="KW-1185">Reference proteome</keyword>
<dbReference type="Pfam" id="PF02347">
    <property type="entry name" value="GDC-P"/>
    <property type="match status" value="2"/>
</dbReference>
<dbReference type="InterPro" id="IPR015422">
    <property type="entry name" value="PyrdxlP-dep_Trfase_small"/>
</dbReference>
<name>A0A930UHD9_9GAMM</name>
<comment type="similarity">
    <text evidence="3">Belongs to the GcvP family.</text>
</comment>
<dbReference type="InterPro" id="IPR015424">
    <property type="entry name" value="PyrdxlP-dep_Trfase"/>
</dbReference>
<reference evidence="12" key="1">
    <citation type="submission" date="2020-10" db="EMBL/GenBank/DDBJ databases">
        <title>An improved Amphimedon queenslandica hologenome assembly reveals how three proteobacterial symbionts can extend the metabolic phenotypic of their marine sponge host.</title>
        <authorList>
            <person name="Degnan B."/>
            <person name="Degnan S."/>
            <person name="Xiang X."/>
        </authorList>
    </citation>
    <scope>NUCLEOTIDE SEQUENCE</scope>
    <source>
        <strain evidence="12">AqS2</strain>
    </source>
</reference>
<evidence type="ECO:0000256" key="2">
    <source>
        <dbReference type="ARBA" id="ARBA00003788"/>
    </source>
</evidence>
<dbReference type="GO" id="GO:0030170">
    <property type="term" value="F:pyridoxal phosphate binding"/>
    <property type="evidence" value="ECO:0007669"/>
    <property type="project" value="TreeGrafter"/>
</dbReference>
<dbReference type="PANTHER" id="PTHR11773:SF1">
    <property type="entry name" value="GLYCINE DEHYDROGENASE (DECARBOXYLATING), MITOCHONDRIAL"/>
    <property type="match status" value="1"/>
</dbReference>
<dbReference type="EMBL" id="JADHEI010000033">
    <property type="protein sequence ID" value="MBF2735156.1"/>
    <property type="molecule type" value="Genomic_DNA"/>
</dbReference>